<evidence type="ECO:0000313" key="2">
    <source>
        <dbReference type="Proteomes" id="UP000255082"/>
    </source>
</evidence>
<reference evidence="1 2" key="1">
    <citation type="submission" date="2018-06" db="EMBL/GenBank/DDBJ databases">
        <authorList>
            <consortium name="Pathogen Informatics"/>
            <person name="Doyle S."/>
        </authorList>
    </citation>
    <scope>NUCLEOTIDE SEQUENCE [LARGE SCALE GENOMIC DNA]</scope>
    <source>
        <strain evidence="1 2">NCTC13184</strain>
    </source>
</reference>
<accession>A0A378X1B2</accession>
<dbReference type="RefSeq" id="WP_062968804.1">
    <property type="nucleotide sequence ID" value="NZ_JAJFOE010000001.1"/>
</dbReference>
<dbReference type="EMBL" id="UGRU01000001">
    <property type="protein sequence ID" value="SUA47228.1"/>
    <property type="molecule type" value="Genomic_DNA"/>
</dbReference>
<dbReference type="AlphaFoldDB" id="A0A378X1B2"/>
<dbReference type="OrthoDB" id="4563059at2"/>
<evidence type="ECO:0000313" key="1">
    <source>
        <dbReference type="EMBL" id="SUA47228.1"/>
    </source>
</evidence>
<gene>
    <name evidence="1" type="ORF">NCTC13184_05768</name>
</gene>
<name>A0A378X1B2_9NOCA</name>
<protein>
    <submittedName>
        <fullName evidence="1">Uncharacterized protein</fullName>
    </submittedName>
</protein>
<proteinExistence type="predicted"/>
<sequence>MNPSVGRIVHFQHPDVGVCPALITAVTAAGDVYLTVCPPGHPPAPLNDAHNEPIAVPFAENATDRHWSWPPRVER</sequence>
<dbReference type="Proteomes" id="UP000255082">
    <property type="component" value="Unassembled WGS sequence"/>
</dbReference>
<organism evidence="1 2">
    <name type="scientific">Nocardia africana</name>
    <dbReference type="NCBI Taxonomy" id="134964"/>
    <lineage>
        <taxon>Bacteria</taxon>
        <taxon>Bacillati</taxon>
        <taxon>Actinomycetota</taxon>
        <taxon>Actinomycetes</taxon>
        <taxon>Mycobacteriales</taxon>
        <taxon>Nocardiaceae</taxon>
        <taxon>Nocardia</taxon>
    </lineage>
</organism>